<sequence length="66" mass="7092">MMLAGVFQPCHTSAIGLATQTLTLIFISLLLWLSCTFCTVALWHCHATPGASGCAKKWATKALAWP</sequence>
<keyword evidence="1" id="KW-0812">Transmembrane</keyword>
<comment type="caution">
    <text evidence="2">The sequence shown here is derived from an EMBL/GenBank/DDBJ whole genome shotgun (WGS) entry which is preliminary data.</text>
</comment>
<reference evidence="2" key="1">
    <citation type="submission" date="2021-07" db="EMBL/GenBank/DDBJ databases">
        <title>Draft genome sequence of carbapenem-resistant Aeromonas spp. in Japan.</title>
        <authorList>
            <person name="Maehana S."/>
            <person name="Suzuki M."/>
            <person name="Kitasato H."/>
        </authorList>
    </citation>
    <scope>NUCLEOTIDE SEQUENCE</scope>
    <source>
        <strain evidence="2">KAM343</strain>
    </source>
</reference>
<keyword evidence="1" id="KW-1133">Transmembrane helix</keyword>
<dbReference type="AlphaFoldDB" id="A0AAV4YKF9"/>
<dbReference type="EMBL" id="BPNI01000047">
    <property type="protein sequence ID" value="GJA41648.1"/>
    <property type="molecule type" value="Genomic_DNA"/>
</dbReference>
<evidence type="ECO:0000256" key="1">
    <source>
        <dbReference type="SAM" id="Phobius"/>
    </source>
</evidence>
<feature type="transmembrane region" description="Helical" evidence="1">
    <location>
        <begin position="24"/>
        <end position="43"/>
    </location>
</feature>
<protein>
    <submittedName>
        <fullName evidence="2">Uncharacterized protein</fullName>
    </submittedName>
</protein>
<gene>
    <name evidence="2" type="ORF">KAM343_24440</name>
</gene>
<evidence type="ECO:0000313" key="3">
    <source>
        <dbReference type="Proteomes" id="UP000886939"/>
    </source>
</evidence>
<dbReference type="Proteomes" id="UP000886939">
    <property type="component" value="Unassembled WGS sequence"/>
</dbReference>
<name>A0AAV4YKF9_AERCA</name>
<organism evidence="2 3">
    <name type="scientific">Aeromonas caviae</name>
    <name type="common">Aeromonas punctata</name>
    <dbReference type="NCBI Taxonomy" id="648"/>
    <lineage>
        <taxon>Bacteria</taxon>
        <taxon>Pseudomonadati</taxon>
        <taxon>Pseudomonadota</taxon>
        <taxon>Gammaproteobacteria</taxon>
        <taxon>Aeromonadales</taxon>
        <taxon>Aeromonadaceae</taxon>
        <taxon>Aeromonas</taxon>
    </lineage>
</organism>
<accession>A0AAV4YKF9</accession>
<evidence type="ECO:0000313" key="2">
    <source>
        <dbReference type="EMBL" id="GJA41648.1"/>
    </source>
</evidence>
<proteinExistence type="predicted"/>
<keyword evidence="1" id="KW-0472">Membrane</keyword>